<keyword evidence="3" id="KW-1185">Reference proteome</keyword>
<evidence type="ECO:0008006" key="4">
    <source>
        <dbReference type="Google" id="ProtNLM"/>
    </source>
</evidence>
<dbReference type="EMBL" id="FOHN01000001">
    <property type="protein sequence ID" value="SES65176.1"/>
    <property type="molecule type" value="Genomic_DNA"/>
</dbReference>
<sequence>MEKQKDTLYIPQGIKKEREYFNGIGLKEIKIIAVSFVIAAGIAAVMYVLTKIQVIAFFIALFIPSGTYMGVIKDDSNVSAIDLIRFYVKDSRTQKHYPYVAKAEL</sequence>
<keyword evidence="1" id="KW-1133">Transmembrane helix</keyword>
<organism evidence="2 3">
    <name type="scientific">[Clostridium] polysaccharolyticum</name>
    <dbReference type="NCBI Taxonomy" id="29364"/>
    <lineage>
        <taxon>Bacteria</taxon>
        <taxon>Bacillati</taxon>
        <taxon>Bacillota</taxon>
        <taxon>Clostridia</taxon>
        <taxon>Lachnospirales</taxon>
        <taxon>Lachnospiraceae</taxon>
    </lineage>
</organism>
<dbReference type="AlphaFoldDB" id="A0A1H9Y9S5"/>
<accession>A0A1H9Y9S5</accession>
<evidence type="ECO:0000313" key="2">
    <source>
        <dbReference type="EMBL" id="SES65176.1"/>
    </source>
</evidence>
<feature type="transmembrane region" description="Helical" evidence="1">
    <location>
        <begin position="55"/>
        <end position="72"/>
    </location>
</feature>
<gene>
    <name evidence="2" type="ORF">SAMN04487772_101214</name>
</gene>
<keyword evidence="1" id="KW-0812">Transmembrane</keyword>
<name>A0A1H9Y9S5_9FIRM</name>
<dbReference type="RefSeq" id="WP_092475173.1">
    <property type="nucleotide sequence ID" value="NZ_FOHN01000001.1"/>
</dbReference>
<dbReference type="Proteomes" id="UP000199800">
    <property type="component" value="Unassembled WGS sequence"/>
</dbReference>
<dbReference type="STRING" id="29364.SAMN04487772_101214"/>
<protein>
    <recommendedName>
        <fullName evidence="4">PrgI family protein</fullName>
    </recommendedName>
</protein>
<reference evidence="2 3" key="1">
    <citation type="submission" date="2016-10" db="EMBL/GenBank/DDBJ databases">
        <authorList>
            <person name="de Groot N.N."/>
        </authorList>
    </citation>
    <scope>NUCLEOTIDE SEQUENCE [LARGE SCALE GENOMIC DNA]</scope>
    <source>
        <strain evidence="2 3">DSM 1801</strain>
    </source>
</reference>
<proteinExistence type="predicted"/>
<dbReference type="OrthoDB" id="1848927at2"/>
<evidence type="ECO:0000256" key="1">
    <source>
        <dbReference type="SAM" id="Phobius"/>
    </source>
</evidence>
<evidence type="ECO:0000313" key="3">
    <source>
        <dbReference type="Proteomes" id="UP000199800"/>
    </source>
</evidence>
<feature type="transmembrane region" description="Helical" evidence="1">
    <location>
        <begin position="31"/>
        <end position="49"/>
    </location>
</feature>
<keyword evidence="1" id="KW-0472">Membrane</keyword>